<evidence type="ECO:0000256" key="1">
    <source>
        <dbReference type="ARBA" id="ARBA00010688"/>
    </source>
</evidence>
<keyword evidence="3 4" id="KW-0418">Kinase</keyword>
<protein>
    <submittedName>
        <fullName evidence="6">Ribokinase</fullName>
    </submittedName>
</protein>
<dbReference type="Gene3D" id="3.40.1190.20">
    <property type="match status" value="1"/>
</dbReference>
<evidence type="ECO:0000256" key="2">
    <source>
        <dbReference type="ARBA" id="ARBA00022679"/>
    </source>
</evidence>
<comment type="caution">
    <text evidence="6">The sequence shown here is derived from an EMBL/GenBank/DDBJ whole genome shotgun (WGS) entry which is preliminary data.</text>
</comment>
<dbReference type="GO" id="GO:0006796">
    <property type="term" value="P:phosphate-containing compound metabolic process"/>
    <property type="evidence" value="ECO:0007669"/>
    <property type="project" value="UniProtKB-ARBA"/>
</dbReference>
<organism evidence="6 7">
    <name type="scientific">Secundilactobacillus pentosiphilus</name>
    <dbReference type="NCBI Taxonomy" id="1714682"/>
    <lineage>
        <taxon>Bacteria</taxon>
        <taxon>Bacillati</taxon>
        <taxon>Bacillota</taxon>
        <taxon>Bacilli</taxon>
        <taxon>Lactobacillales</taxon>
        <taxon>Lactobacillaceae</taxon>
        <taxon>Secundilactobacillus</taxon>
    </lineage>
</organism>
<dbReference type="PANTHER" id="PTHR10584">
    <property type="entry name" value="SUGAR KINASE"/>
    <property type="match status" value="1"/>
</dbReference>
<dbReference type="Proteomes" id="UP000198430">
    <property type="component" value="Unassembled WGS sequence"/>
</dbReference>
<comment type="similarity">
    <text evidence="1 4">Belongs to the carbohydrate kinase PfkB family.</text>
</comment>
<dbReference type="InterPro" id="IPR011611">
    <property type="entry name" value="PfkB_dom"/>
</dbReference>
<keyword evidence="7" id="KW-1185">Reference proteome</keyword>
<gene>
    <name evidence="6" type="primary">rbsK_2</name>
    <name evidence="6" type="ORF">IWT140_00254</name>
</gene>
<sequence>MVKTLILGAAYVDVVINVPQLPFSGGDVTGDLRSYVIGGSAFNVYGAMHAAQAEADLFVPVGQGQYADLVRAELKRRQIPELLPVTAADNGWDIAMVEPSGERSFLTIPGIDQIWQNDWFDRIDLADYRYFYISGYQVEDEQIASQILGRLTRRADDAYILFDASPRMSHLTAKTVRQLLQKNVIIHCNEDEIGYFGAAGASIDETASSIFAKTQSPVIVTLGARGTYYFDGQRSGILPADHAEVINTSGAGDTHCGGLLAGLASGKDLVASAKLANTLAAKVVSQENSSL</sequence>
<evidence type="ECO:0000256" key="3">
    <source>
        <dbReference type="ARBA" id="ARBA00022777"/>
    </source>
</evidence>
<dbReference type="Pfam" id="PF00294">
    <property type="entry name" value="PfkB"/>
    <property type="match status" value="1"/>
</dbReference>
<proteinExistence type="inferred from homology"/>
<dbReference type="InterPro" id="IPR002139">
    <property type="entry name" value="Ribo/fructo_kinase"/>
</dbReference>
<dbReference type="SUPFAM" id="SSF53613">
    <property type="entry name" value="Ribokinase-like"/>
    <property type="match status" value="1"/>
</dbReference>
<dbReference type="PROSITE" id="PS00584">
    <property type="entry name" value="PFKB_KINASES_2"/>
    <property type="match status" value="1"/>
</dbReference>
<evidence type="ECO:0000256" key="4">
    <source>
        <dbReference type="RuleBase" id="RU003704"/>
    </source>
</evidence>
<dbReference type="InterPro" id="IPR029056">
    <property type="entry name" value="Ribokinase-like"/>
</dbReference>
<dbReference type="InterPro" id="IPR002173">
    <property type="entry name" value="Carboh/pur_kinase_PfkB_CS"/>
</dbReference>
<keyword evidence="2 4" id="KW-0808">Transferase</keyword>
<dbReference type="RefSeq" id="WP_089087641.1">
    <property type="nucleotide sequence ID" value="NZ_BCMH01000001.1"/>
</dbReference>
<dbReference type="PANTHER" id="PTHR10584:SF166">
    <property type="entry name" value="RIBOKINASE"/>
    <property type="match status" value="1"/>
</dbReference>
<dbReference type="GO" id="GO:0005829">
    <property type="term" value="C:cytosol"/>
    <property type="evidence" value="ECO:0007669"/>
    <property type="project" value="TreeGrafter"/>
</dbReference>
<evidence type="ECO:0000313" key="6">
    <source>
        <dbReference type="EMBL" id="GAX02657.1"/>
    </source>
</evidence>
<evidence type="ECO:0000313" key="7">
    <source>
        <dbReference type="Proteomes" id="UP000198430"/>
    </source>
</evidence>
<reference evidence="6 7" key="1">
    <citation type="submission" date="2015-11" db="EMBL/GenBank/DDBJ databases">
        <title>Draft genome sequences of new species of the genus Lactobacillus isolated from orchardgrass silage.</title>
        <authorList>
            <person name="Tohno M."/>
            <person name="Tanizawa Y."/>
            <person name="Arita M."/>
        </authorList>
    </citation>
    <scope>NUCLEOTIDE SEQUENCE [LARGE SCALE GENOMIC DNA]</scope>
    <source>
        <strain evidence="6 7">IWT140</strain>
    </source>
</reference>
<evidence type="ECO:0000259" key="5">
    <source>
        <dbReference type="Pfam" id="PF00294"/>
    </source>
</evidence>
<dbReference type="PRINTS" id="PR00990">
    <property type="entry name" value="RIBOKINASE"/>
</dbReference>
<dbReference type="AlphaFoldDB" id="A0A1Z5ILL7"/>
<dbReference type="EMBL" id="BCMH01000001">
    <property type="protein sequence ID" value="GAX02657.1"/>
    <property type="molecule type" value="Genomic_DNA"/>
</dbReference>
<feature type="domain" description="Carbohydrate kinase PfkB" evidence="5">
    <location>
        <begin position="5"/>
        <end position="289"/>
    </location>
</feature>
<dbReference type="GO" id="GO:0016301">
    <property type="term" value="F:kinase activity"/>
    <property type="evidence" value="ECO:0007669"/>
    <property type="project" value="UniProtKB-KW"/>
</dbReference>
<name>A0A1Z5ILL7_9LACO</name>
<accession>A0A1Z5ILL7</accession>